<gene>
    <name evidence="4" type="ORF">FNF28_03199</name>
</gene>
<dbReference type="PROSITE" id="PS50234">
    <property type="entry name" value="VWFA"/>
    <property type="match status" value="1"/>
</dbReference>
<sequence length="1122" mass="117177">MLVWFEVVSDGLLFLAYASISLQLAGLEARYGAGLPSPMKVLLHLFQAFILLCGVSHLAMGVSLAIRSGAGHMTESVDPLDLATMLTKLAAASVSVFTAARLQVLGAAVWASVAQRVKTYSQVVNRERALEAAASAQNQLVAYLGHEARGPLHVLTASVTFARDAIRDAVAALRTERRLSARGTASGERGESDHASHGRGARWSQVRSSRVALAAAAADLFTCSSAARDLSGLVGSVLDFSLLRSERLALTPERVNVVSLLRNVARKNRGRGRVPLLVVLGASKEDQLLSSAAARTSGVHDVTSVITVEAQPSDLPETIVTDGQRLEQAVCWAVRAATNFTSTGFVAIAACVETADGEDHAEQVFLVIRVMDTGSPLTSTVGGHSGGDGDGAGDGDGDGAGGFDEDLLTATAQHRTTGLGHTLARELVQLMGGRMVLRQLPPEGAASLASRWSCMTVEDGMELPDPPAAALSPRPGRNEAGRDSLDSSLLLSLRQVGSVSGVPDDGDGAAASPEGRAASAERPMSMPRASGFVNDLPARMAAFPAASIAVVEIWLPLDVVGHPSWSEEELLQVFTSAKRTELEPVSAISVSDDAGSLCQDVDDEGIPGEGGDGSGFDSEEEEEDDADEGVGGGRSAAAGSGPSGNSSATSGRFKGAAATETDDVTSSSHSDDDDDGVDDEDDDEGGGDDDVVIAAPSRRDADDADDARLAEQAARSAAFAAGMASALSPSGLAWLLFGATNRPHTQAVLTVAMACEVALFVLASLTGVGAGGGGSTGLAEAAVVAAAVVTAFVVVDARVFDRMGCAASRSAKAFSDKYRTIEELRAGMREANLEDSDMIVAIDMTRSNEASMGGNVSFEGLDLHDLKTLNPYERVMELVGHEVARALDRDAKFPVLAFGDAGSVDHAAGCVYLGDAEGFGAVRPLYRSFVADPRVRKSGPTSFAGVINYTIDHSITTGRFHTLIIITDGQINDSVDVHSAPSGRVAKRSPTMEALIRASQYPIEVIVIGVGDGPWGSMESLDDEVKDVAKSLGMPYRVDCCQFVPFTSYMRTTDPAVLHRFTLACLQEVPQLKAWLDVHGKMGPGASTTTKHAEPVKWSPPEAHVVPMPPPFPVSGMPPPRH</sequence>
<reference evidence="4 5" key="1">
    <citation type="submission" date="2019-07" db="EMBL/GenBank/DDBJ databases">
        <title>Genomes of Cafeteria roenbergensis.</title>
        <authorList>
            <person name="Fischer M.G."/>
            <person name="Hackl T."/>
            <person name="Roman M."/>
        </authorList>
    </citation>
    <scope>NUCLEOTIDE SEQUENCE [LARGE SCALE GENOMIC DNA]</scope>
    <source>
        <strain evidence="4 5">RCC970-E3</strain>
    </source>
</reference>
<feature type="region of interest" description="Disordered" evidence="1">
    <location>
        <begin position="590"/>
        <end position="707"/>
    </location>
</feature>
<feature type="compositionally biased region" description="Acidic residues" evidence="1">
    <location>
        <begin position="617"/>
        <end position="628"/>
    </location>
</feature>
<evidence type="ECO:0000259" key="3">
    <source>
        <dbReference type="PROSITE" id="PS50234"/>
    </source>
</evidence>
<feature type="compositionally biased region" description="Low complexity" evidence="1">
    <location>
        <begin position="635"/>
        <end position="651"/>
    </location>
</feature>
<dbReference type="Proteomes" id="UP000324907">
    <property type="component" value="Unassembled WGS sequence"/>
</dbReference>
<dbReference type="EMBL" id="VLTL01000041">
    <property type="protein sequence ID" value="KAA0166150.1"/>
    <property type="molecule type" value="Genomic_DNA"/>
</dbReference>
<feature type="region of interest" description="Disordered" evidence="1">
    <location>
        <begin position="378"/>
        <end position="405"/>
    </location>
</feature>
<feature type="transmembrane region" description="Helical" evidence="2">
    <location>
        <begin position="749"/>
        <end position="769"/>
    </location>
</feature>
<feature type="transmembrane region" description="Helical" evidence="2">
    <location>
        <begin position="12"/>
        <end position="29"/>
    </location>
</feature>
<dbReference type="Pfam" id="PF07002">
    <property type="entry name" value="Copine"/>
    <property type="match status" value="1"/>
</dbReference>
<feature type="compositionally biased region" description="Acidic residues" evidence="1">
    <location>
        <begin position="391"/>
        <end position="405"/>
    </location>
</feature>
<dbReference type="SUPFAM" id="SSF53300">
    <property type="entry name" value="vWA-like"/>
    <property type="match status" value="1"/>
</dbReference>
<comment type="caution">
    <text evidence="4">The sequence shown here is derived from an EMBL/GenBank/DDBJ whole genome shotgun (WGS) entry which is preliminary data.</text>
</comment>
<feature type="region of interest" description="Disordered" evidence="1">
    <location>
        <begin position="499"/>
        <end position="524"/>
    </location>
</feature>
<feature type="transmembrane region" description="Helical" evidence="2">
    <location>
        <begin position="781"/>
        <end position="800"/>
    </location>
</feature>
<feature type="region of interest" description="Disordered" evidence="1">
    <location>
        <begin position="181"/>
        <end position="203"/>
    </location>
</feature>
<dbReference type="SMART" id="SM00327">
    <property type="entry name" value="VWA"/>
    <property type="match status" value="1"/>
</dbReference>
<dbReference type="AlphaFoldDB" id="A0A5A8DQL3"/>
<feature type="region of interest" description="Disordered" evidence="1">
    <location>
        <begin position="459"/>
        <end position="483"/>
    </location>
</feature>
<dbReference type="Gene3D" id="3.30.565.10">
    <property type="entry name" value="Histidine kinase-like ATPase, C-terminal domain"/>
    <property type="match status" value="1"/>
</dbReference>
<dbReference type="GO" id="GO:0005634">
    <property type="term" value="C:nucleus"/>
    <property type="evidence" value="ECO:0007669"/>
    <property type="project" value="TreeGrafter"/>
</dbReference>
<dbReference type="InterPro" id="IPR010734">
    <property type="entry name" value="Copine_C"/>
</dbReference>
<protein>
    <recommendedName>
        <fullName evidence="3">VWFA domain-containing protein</fullName>
    </recommendedName>
</protein>
<feature type="domain" description="VWFA" evidence="3">
    <location>
        <begin position="837"/>
        <end position="1069"/>
    </location>
</feature>
<feature type="compositionally biased region" description="Basic and acidic residues" evidence="1">
    <location>
        <begin position="697"/>
        <end position="707"/>
    </location>
</feature>
<feature type="compositionally biased region" description="Low complexity" evidence="1">
    <location>
        <begin position="499"/>
        <end position="522"/>
    </location>
</feature>
<dbReference type="InterPro" id="IPR002035">
    <property type="entry name" value="VWF_A"/>
</dbReference>
<keyword evidence="2" id="KW-1133">Transmembrane helix</keyword>
<keyword evidence="2" id="KW-0472">Membrane</keyword>
<dbReference type="GO" id="GO:0004842">
    <property type="term" value="F:ubiquitin-protein transferase activity"/>
    <property type="evidence" value="ECO:0007669"/>
    <property type="project" value="TreeGrafter"/>
</dbReference>
<evidence type="ECO:0000256" key="1">
    <source>
        <dbReference type="SAM" id="MobiDB-lite"/>
    </source>
</evidence>
<dbReference type="PANTHER" id="PTHR45751:SF11">
    <property type="entry name" value="COPINE FAMILY PROTEIN 2"/>
    <property type="match status" value="1"/>
</dbReference>
<organism evidence="4 5">
    <name type="scientific">Cafeteria roenbergensis</name>
    <name type="common">Marine flagellate</name>
    <dbReference type="NCBI Taxonomy" id="33653"/>
    <lineage>
        <taxon>Eukaryota</taxon>
        <taxon>Sar</taxon>
        <taxon>Stramenopiles</taxon>
        <taxon>Bigyra</taxon>
        <taxon>Opalozoa</taxon>
        <taxon>Bicosoecida</taxon>
        <taxon>Cafeteriaceae</taxon>
        <taxon>Cafeteria</taxon>
    </lineage>
</organism>
<feature type="compositionally biased region" description="Acidic residues" evidence="1">
    <location>
        <begin position="671"/>
        <end position="691"/>
    </location>
</feature>
<dbReference type="Pfam" id="PF25487">
    <property type="entry name" value="ETR1_N"/>
    <property type="match status" value="1"/>
</dbReference>
<feature type="transmembrane region" description="Helical" evidence="2">
    <location>
        <begin position="717"/>
        <end position="737"/>
    </location>
</feature>
<accession>A0A5A8DQL3</accession>
<keyword evidence="2" id="KW-0812">Transmembrane</keyword>
<evidence type="ECO:0000256" key="2">
    <source>
        <dbReference type="SAM" id="Phobius"/>
    </source>
</evidence>
<evidence type="ECO:0000313" key="5">
    <source>
        <dbReference type="Proteomes" id="UP000324907"/>
    </source>
</evidence>
<name>A0A5A8DQL3_CAFRO</name>
<dbReference type="SUPFAM" id="SSF55874">
    <property type="entry name" value="ATPase domain of HSP90 chaperone/DNA topoisomerase II/histidine kinase"/>
    <property type="match status" value="1"/>
</dbReference>
<evidence type="ECO:0000313" key="4">
    <source>
        <dbReference type="EMBL" id="KAA0166150.1"/>
    </source>
</evidence>
<proteinExistence type="predicted"/>
<dbReference type="PANTHER" id="PTHR45751">
    <property type="entry name" value="COPINE FAMILY PROTEIN 1"/>
    <property type="match status" value="1"/>
</dbReference>
<feature type="transmembrane region" description="Helical" evidence="2">
    <location>
        <begin position="41"/>
        <end position="66"/>
    </location>
</feature>
<dbReference type="InterPro" id="IPR036890">
    <property type="entry name" value="HATPase_C_sf"/>
</dbReference>
<dbReference type="InterPro" id="IPR058544">
    <property type="entry name" value="ETR1_N"/>
</dbReference>
<dbReference type="InterPro" id="IPR052079">
    <property type="entry name" value="E3_ligase/Copine_domain"/>
</dbReference>
<dbReference type="GO" id="GO:0016567">
    <property type="term" value="P:protein ubiquitination"/>
    <property type="evidence" value="ECO:0007669"/>
    <property type="project" value="TreeGrafter"/>
</dbReference>
<dbReference type="InterPro" id="IPR036465">
    <property type="entry name" value="vWFA_dom_sf"/>
</dbReference>